<protein>
    <submittedName>
        <fullName evidence="1">Lethal factor</fullName>
    </submittedName>
</protein>
<accession>A0A8S5P4H8</accession>
<evidence type="ECO:0000313" key="1">
    <source>
        <dbReference type="EMBL" id="DAE01100.1"/>
    </source>
</evidence>
<sequence length="180" mass="19437">MREGKPREIDEVLSVGKDVHDKYGEDIDNLSAATLKESKSGVLGFFDGGGGIALNKRYLDSKKMDKAIDEAISDGYHPPRGKKTGLQSVAAHEYGHKLTEAAGRRHGKSLDAMADEIVKEARQTTGHRGVVKMASKISKYATVSNAEAVAEAFTDVYCNGGRAKRESIAIVNALDKRFGL</sequence>
<proteinExistence type="predicted"/>
<reference evidence="1" key="1">
    <citation type="journal article" date="2021" name="Proc. Natl. Acad. Sci. U.S.A.">
        <title>A Catalog of Tens of Thousands of Viruses from Human Metagenomes Reveals Hidden Associations with Chronic Diseases.</title>
        <authorList>
            <person name="Tisza M.J."/>
            <person name="Buck C.B."/>
        </authorList>
    </citation>
    <scope>NUCLEOTIDE SEQUENCE</scope>
    <source>
        <strain evidence="1">CtegP15</strain>
    </source>
</reference>
<organism evidence="1">
    <name type="scientific">Myoviridae sp. ctegP15</name>
    <dbReference type="NCBI Taxonomy" id="2825146"/>
    <lineage>
        <taxon>Viruses</taxon>
        <taxon>Duplodnaviria</taxon>
        <taxon>Heunggongvirae</taxon>
        <taxon>Uroviricota</taxon>
        <taxon>Caudoviricetes</taxon>
    </lineage>
</organism>
<dbReference type="EMBL" id="BK015319">
    <property type="protein sequence ID" value="DAE01100.1"/>
    <property type="molecule type" value="Genomic_DNA"/>
</dbReference>
<name>A0A8S5P4H8_9CAUD</name>